<dbReference type="Gramene" id="AUR62021640-RA">
    <property type="protein sequence ID" value="AUR62021640-RA:cds"/>
    <property type="gene ID" value="AUR62021640"/>
</dbReference>
<reference evidence="8" key="2">
    <citation type="submission" date="2021-03" db="UniProtKB">
        <authorList>
            <consortium name="EnsemblPlants"/>
        </authorList>
    </citation>
    <scope>IDENTIFICATION</scope>
</reference>
<organism evidence="8 9">
    <name type="scientific">Chenopodium quinoa</name>
    <name type="common">Quinoa</name>
    <dbReference type="NCBI Taxonomy" id="63459"/>
    <lineage>
        <taxon>Eukaryota</taxon>
        <taxon>Viridiplantae</taxon>
        <taxon>Streptophyta</taxon>
        <taxon>Embryophyta</taxon>
        <taxon>Tracheophyta</taxon>
        <taxon>Spermatophyta</taxon>
        <taxon>Magnoliopsida</taxon>
        <taxon>eudicotyledons</taxon>
        <taxon>Gunneridae</taxon>
        <taxon>Pentapetalae</taxon>
        <taxon>Caryophyllales</taxon>
        <taxon>Chenopodiaceae</taxon>
        <taxon>Chenopodioideae</taxon>
        <taxon>Atripliceae</taxon>
        <taxon>Chenopodium</taxon>
    </lineage>
</organism>
<dbReference type="EC" id="3.2.1.14" evidence="1"/>
<protein>
    <recommendedName>
        <fullName evidence="1">chitinase</fullName>
        <ecNumber evidence="1">3.2.1.14</ecNumber>
    </recommendedName>
</protein>
<name>A0A803M108_CHEQI</name>
<dbReference type="AlphaFoldDB" id="A0A803M108"/>
<dbReference type="CDD" id="cd02877">
    <property type="entry name" value="GH18_hevamine_XipI_class_III"/>
    <property type="match status" value="1"/>
</dbReference>
<keyword evidence="9" id="KW-1185">Reference proteome</keyword>
<keyword evidence="6" id="KW-0732">Signal</keyword>
<evidence type="ECO:0000256" key="1">
    <source>
        <dbReference type="ARBA" id="ARBA00012729"/>
    </source>
</evidence>
<comment type="similarity">
    <text evidence="5">Belongs to the glycosyl hydrolase 18 family.</text>
</comment>
<dbReference type="InterPro" id="IPR001223">
    <property type="entry name" value="Glyco_hydro18_cat"/>
</dbReference>
<evidence type="ECO:0000256" key="6">
    <source>
        <dbReference type="SAM" id="SignalP"/>
    </source>
</evidence>
<dbReference type="InterPro" id="IPR001579">
    <property type="entry name" value="Glyco_hydro_18_chit_AS"/>
</dbReference>
<dbReference type="Proteomes" id="UP000596660">
    <property type="component" value="Unplaced"/>
</dbReference>
<reference evidence="8" key="1">
    <citation type="journal article" date="2017" name="Nature">
        <title>The genome of Chenopodium quinoa.</title>
        <authorList>
            <person name="Jarvis D.E."/>
            <person name="Ho Y.S."/>
            <person name="Lightfoot D.J."/>
            <person name="Schmoeckel S.M."/>
            <person name="Li B."/>
            <person name="Borm T.J.A."/>
            <person name="Ohyanagi H."/>
            <person name="Mineta K."/>
            <person name="Michell C.T."/>
            <person name="Saber N."/>
            <person name="Kharbatia N.M."/>
            <person name="Rupper R.R."/>
            <person name="Sharp A.R."/>
            <person name="Dally N."/>
            <person name="Boughton B.A."/>
            <person name="Woo Y.H."/>
            <person name="Gao G."/>
            <person name="Schijlen E.G.W.M."/>
            <person name="Guo X."/>
            <person name="Momin A.A."/>
            <person name="Negrao S."/>
            <person name="Al-Babili S."/>
            <person name="Gehring C."/>
            <person name="Roessner U."/>
            <person name="Jung C."/>
            <person name="Murphy K."/>
            <person name="Arold S.T."/>
            <person name="Gojobori T."/>
            <person name="van der Linden C.G."/>
            <person name="van Loo E.N."/>
            <person name="Jellen E.N."/>
            <person name="Maughan P.J."/>
            <person name="Tester M."/>
        </authorList>
    </citation>
    <scope>NUCLEOTIDE SEQUENCE [LARGE SCALE GENOMIC DNA]</scope>
    <source>
        <strain evidence="8">cv. PI 614886</strain>
    </source>
</reference>
<proteinExistence type="inferred from homology"/>
<evidence type="ECO:0000256" key="4">
    <source>
        <dbReference type="RuleBase" id="RU000489"/>
    </source>
</evidence>
<feature type="signal peptide" evidence="6">
    <location>
        <begin position="1"/>
        <end position="28"/>
    </location>
</feature>
<dbReference type="GO" id="GO:0005576">
    <property type="term" value="C:extracellular region"/>
    <property type="evidence" value="ECO:0007669"/>
    <property type="project" value="TreeGrafter"/>
</dbReference>
<evidence type="ECO:0000313" key="9">
    <source>
        <dbReference type="Proteomes" id="UP000596660"/>
    </source>
</evidence>
<feature type="chain" id="PRO_5030784243" description="chitinase" evidence="6">
    <location>
        <begin position="29"/>
        <end position="320"/>
    </location>
</feature>
<evidence type="ECO:0000256" key="5">
    <source>
        <dbReference type="RuleBase" id="RU004453"/>
    </source>
</evidence>
<keyword evidence="3 4" id="KW-0326">Glycosidase</keyword>
<dbReference type="InterPro" id="IPR050542">
    <property type="entry name" value="Glycosyl_Hydrlase18_Chitinase"/>
</dbReference>
<dbReference type="InterPro" id="IPR017853">
    <property type="entry name" value="GH"/>
</dbReference>
<dbReference type="EnsemblPlants" id="AUR62021640-RA">
    <property type="protein sequence ID" value="AUR62021640-RA:cds"/>
    <property type="gene ID" value="AUR62021640"/>
</dbReference>
<dbReference type="Gene3D" id="3.20.20.80">
    <property type="entry name" value="Glycosidases"/>
    <property type="match status" value="1"/>
</dbReference>
<dbReference type="GO" id="GO:0005975">
    <property type="term" value="P:carbohydrate metabolic process"/>
    <property type="evidence" value="ECO:0007669"/>
    <property type="project" value="InterPro"/>
</dbReference>
<sequence>MGIKICSPYFLLALTISLFISLPLKTNAGGIAIYWGQNEDEGTLTATCRSGLYKYVNIAFLSIFGNGQTPQINLAGHCDPANGGCRKVSTGIRNCQQMGIKVMLSIGGGAGTYSLSSTDDARRVRLLVGSFPWRPIQFSAIRQVQMVKRNLKDNVQLLSPGDAVLDGIDFDIELGTPHYVPLARRLVEHGHQSGKKVYVSAAPQCPFPDQELDGALNTGLFDYVWIQFYNNPSCEFDVGNPENFKNSWKTWTSKIPAKNFFVGLPASNDAANNGFVQTQTLINQVLPFVKGSGGKYGGVMLWDRANDAKTGYSSHIKASV</sequence>
<dbReference type="PROSITE" id="PS51910">
    <property type="entry name" value="GH18_2"/>
    <property type="match status" value="1"/>
</dbReference>
<evidence type="ECO:0000256" key="3">
    <source>
        <dbReference type="ARBA" id="ARBA00023295"/>
    </source>
</evidence>
<accession>A0A803M108</accession>
<evidence type="ECO:0000259" key="7">
    <source>
        <dbReference type="PROSITE" id="PS51910"/>
    </source>
</evidence>
<dbReference type="PANTHER" id="PTHR45708">
    <property type="entry name" value="ENDOCHITINASE"/>
    <property type="match status" value="1"/>
</dbReference>
<dbReference type="OMA" id="QCEFTTS"/>
<dbReference type="SUPFAM" id="SSF51445">
    <property type="entry name" value="(Trans)glycosidases"/>
    <property type="match status" value="1"/>
</dbReference>
<feature type="domain" description="GH18" evidence="7">
    <location>
        <begin position="29"/>
        <end position="320"/>
    </location>
</feature>
<evidence type="ECO:0000313" key="8">
    <source>
        <dbReference type="EnsemblPlants" id="AUR62021640-RA:cds"/>
    </source>
</evidence>
<dbReference type="GO" id="GO:0008843">
    <property type="term" value="F:endochitinase activity"/>
    <property type="evidence" value="ECO:0007669"/>
    <property type="project" value="UniProtKB-EC"/>
</dbReference>
<dbReference type="Pfam" id="PF00704">
    <property type="entry name" value="Glyco_hydro_18"/>
    <property type="match status" value="1"/>
</dbReference>
<dbReference type="PANTHER" id="PTHR45708:SF40">
    <property type="entry name" value="BASIC ENDOCHITINASE"/>
    <property type="match status" value="1"/>
</dbReference>
<dbReference type="PROSITE" id="PS01095">
    <property type="entry name" value="GH18_1"/>
    <property type="match status" value="1"/>
</dbReference>
<keyword evidence="2 4" id="KW-0378">Hydrolase</keyword>
<dbReference type="InterPro" id="IPR045321">
    <property type="entry name" value="Cts1-like"/>
</dbReference>
<evidence type="ECO:0000256" key="2">
    <source>
        <dbReference type="ARBA" id="ARBA00022801"/>
    </source>
</evidence>